<name>A0A917AY03_9BACI</name>
<feature type="domain" description="Mur ligase central" evidence="14">
    <location>
        <begin position="111"/>
        <end position="297"/>
    </location>
</feature>
<reference evidence="15" key="1">
    <citation type="journal article" date="2014" name="Int. J. Syst. Evol. Microbiol.">
        <title>Complete genome sequence of Corynebacterium casei LMG S-19264T (=DSM 44701T), isolated from a smear-ripened cheese.</title>
        <authorList>
            <consortium name="US DOE Joint Genome Institute (JGI-PGF)"/>
            <person name="Walter F."/>
            <person name="Albersmeier A."/>
            <person name="Kalinowski J."/>
            <person name="Ruckert C."/>
        </authorList>
    </citation>
    <scope>NUCLEOTIDE SEQUENCE</scope>
    <source>
        <strain evidence="15">CGMCC 1.12698</strain>
    </source>
</reference>
<dbReference type="InterPro" id="IPR051046">
    <property type="entry name" value="MurCDEF_CellWall_CoF430Synth"/>
</dbReference>
<keyword evidence="1 10" id="KW-0963">Cytoplasm</keyword>
<comment type="catalytic activity">
    <reaction evidence="10 11">
        <text>D-alanyl-D-alanine + UDP-N-acetyl-alpha-D-muramoyl-L-alanyl-gamma-D-glutamyl-meso-2,6-diaminopimelate + ATP = UDP-N-acetyl-alpha-D-muramoyl-L-alanyl-gamma-D-glutamyl-meso-2,6-diaminopimeloyl-D-alanyl-D-alanine + ADP + phosphate + H(+)</text>
        <dbReference type="Rhea" id="RHEA:28374"/>
        <dbReference type="ChEBI" id="CHEBI:15378"/>
        <dbReference type="ChEBI" id="CHEBI:30616"/>
        <dbReference type="ChEBI" id="CHEBI:43474"/>
        <dbReference type="ChEBI" id="CHEBI:57822"/>
        <dbReference type="ChEBI" id="CHEBI:61386"/>
        <dbReference type="ChEBI" id="CHEBI:83905"/>
        <dbReference type="ChEBI" id="CHEBI:456216"/>
        <dbReference type="EC" id="6.3.2.10"/>
    </reaction>
</comment>
<dbReference type="EC" id="6.3.2.10" evidence="10 11"/>
<evidence type="ECO:0000259" key="13">
    <source>
        <dbReference type="Pfam" id="PF02875"/>
    </source>
</evidence>
<sequence>MIKRILKSIQDMVNGTGLETTYEEVMIQGITINSREVVKGNLFIPIKGERFNGHEFIESAIEQGATATLWKTGEPNAPTSIPVIYVEDTLLALQALAKAYRNELGLKVVGITGSNGKTSTKDIVASVLGTTYKVQKTQGNFNNHFGLPITILQLEEDTEVAVLEMGMSGFGEIELLSTIAEPDAAIVTNIGEAHMMELGSRDGIAKAKLEIVAGLKEGGVLVYNGDEPLLLDRVAKMKDVTAITFGDDASSDYYPTSIELKADGTTFTLNKTDNTTYFLNALGKHNVANALAAMAVAKSFDVPYEAMKEGLASLQLSKMRMEVEKAPSGLTIINDAYNASPSAMKAALNFVHGLTGYGKKIVVLGDMLELGEQEVAFHQEVGEHIDKETIDYVFTFGPLGEEIAKTAQARTGVQAYRDKEALINEVKSVATGNDLVIVKASRGMKLEEVVEALRN</sequence>
<dbReference type="RefSeq" id="WP_188390155.1">
    <property type="nucleotide sequence ID" value="NZ_BMFK01000010.1"/>
</dbReference>
<organism evidence="15 16">
    <name type="scientific">Priestia taiwanensis</name>
    <dbReference type="NCBI Taxonomy" id="1347902"/>
    <lineage>
        <taxon>Bacteria</taxon>
        <taxon>Bacillati</taxon>
        <taxon>Bacillota</taxon>
        <taxon>Bacilli</taxon>
        <taxon>Bacillales</taxon>
        <taxon>Bacillaceae</taxon>
        <taxon>Priestia</taxon>
    </lineage>
</organism>
<evidence type="ECO:0000256" key="6">
    <source>
        <dbReference type="ARBA" id="ARBA00022960"/>
    </source>
</evidence>
<dbReference type="InterPro" id="IPR013221">
    <property type="entry name" value="Mur_ligase_cen"/>
</dbReference>
<dbReference type="InterPro" id="IPR036615">
    <property type="entry name" value="Mur_ligase_C_dom_sf"/>
</dbReference>
<evidence type="ECO:0000256" key="2">
    <source>
        <dbReference type="ARBA" id="ARBA00022598"/>
    </source>
</evidence>
<keyword evidence="16" id="KW-1185">Reference proteome</keyword>
<dbReference type="Gene3D" id="3.40.1390.10">
    <property type="entry name" value="MurE/MurF, N-terminal domain"/>
    <property type="match status" value="1"/>
</dbReference>
<dbReference type="GO" id="GO:0047480">
    <property type="term" value="F:UDP-N-acetylmuramoyl-tripeptide-D-alanyl-D-alanine ligase activity"/>
    <property type="evidence" value="ECO:0007669"/>
    <property type="project" value="UniProtKB-UniRule"/>
</dbReference>
<dbReference type="InterPro" id="IPR000713">
    <property type="entry name" value="Mur_ligase_N"/>
</dbReference>
<dbReference type="InterPro" id="IPR004101">
    <property type="entry name" value="Mur_ligase_C"/>
</dbReference>
<dbReference type="Pfam" id="PF02875">
    <property type="entry name" value="Mur_ligase_C"/>
    <property type="match status" value="1"/>
</dbReference>
<evidence type="ECO:0000256" key="9">
    <source>
        <dbReference type="ARBA" id="ARBA00023316"/>
    </source>
</evidence>
<dbReference type="Gene3D" id="3.40.1190.10">
    <property type="entry name" value="Mur-like, catalytic domain"/>
    <property type="match status" value="1"/>
</dbReference>
<comment type="caution">
    <text evidence="15">The sequence shown here is derived from an EMBL/GenBank/DDBJ whole genome shotgun (WGS) entry which is preliminary data.</text>
</comment>
<dbReference type="Pfam" id="PF08245">
    <property type="entry name" value="Mur_ligase_M"/>
    <property type="match status" value="1"/>
</dbReference>
<evidence type="ECO:0000313" key="15">
    <source>
        <dbReference type="EMBL" id="GGE85528.1"/>
    </source>
</evidence>
<dbReference type="InterPro" id="IPR005863">
    <property type="entry name" value="UDP-N-AcMur_synth"/>
</dbReference>
<dbReference type="SUPFAM" id="SSF53244">
    <property type="entry name" value="MurD-like peptide ligases, peptide-binding domain"/>
    <property type="match status" value="1"/>
</dbReference>
<evidence type="ECO:0000256" key="4">
    <source>
        <dbReference type="ARBA" id="ARBA00022741"/>
    </source>
</evidence>
<dbReference type="GO" id="GO:0008360">
    <property type="term" value="P:regulation of cell shape"/>
    <property type="evidence" value="ECO:0007669"/>
    <property type="project" value="UniProtKB-KW"/>
</dbReference>
<keyword evidence="7 10" id="KW-0573">Peptidoglycan synthesis</keyword>
<comment type="function">
    <text evidence="10 11">Involved in cell wall formation. Catalyzes the final step in the synthesis of UDP-N-acetylmuramoyl-pentapeptide, the precursor of murein.</text>
</comment>
<dbReference type="GO" id="GO:0005737">
    <property type="term" value="C:cytoplasm"/>
    <property type="evidence" value="ECO:0007669"/>
    <property type="project" value="UniProtKB-SubCell"/>
</dbReference>
<keyword evidence="4 10" id="KW-0547">Nucleotide-binding</keyword>
<feature type="domain" description="Mur ligase N-terminal catalytic" evidence="12">
    <location>
        <begin position="27"/>
        <end position="101"/>
    </location>
</feature>
<evidence type="ECO:0000256" key="1">
    <source>
        <dbReference type="ARBA" id="ARBA00022490"/>
    </source>
</evidence>
<gene>
    <name evidence="10 15" type="primary">murF</name>
    <name evidence="15" type="ORF">GCM10007140_38660</name>
</gene>
<dbReference type="SUPFAM" id="SSF63418">
    <property type="entry name" value="MurE/MurF N-terminal domain"/>
    <property type="match status" value="1"/>
</dbReference>
<feature type="binding site" evidence="10">
    <location>
        <begin position="113"/>
        <end position="119"/>
    </location>
    <ligand>
        <name>ATP</name>
        <dbReference type="ChEBI" id="CHEBI:30616"/>
    </ligand>
</feature>
<dbReference type="InterPro" id="IPR036565">
    <property type="entry name" value="Mur-like_cat_sf"/>
</dbReference>
<evidence type="ECO:0000256" key="11">
    <source>
        <dbReference type="RuleBase" id="RU004136"/>
    </source>
</evidence>
<evidence type="ECO:0000256" key="10">
    <source>
        <dbReference type="HAMAP-Rule" id="MF_02019"/>
    </source>
</evidence>
<dbReference type="HAMAP" id="MF_02019">
    <property type="entry name" value="MurF"/>
    <property type="match status" value="1"/>
</dbReference>
<dbReference type="InterPro" id="IPR035911">
    <property type="entry name" value="MurE/MurF_N"/>
</dbReference>
<keyword evidence="3 10" id="KW-0132">Cell division</keyword>
<dbReference type="SUPFAM" id="SSF53623">
    <property type="entry name" value="MurD-like peptide ligases, catalytic domain"/>
    <property type="match status" value="1"/>
</dbReference>
<dbReference type="PANTHER" id="PTHR43024">
    <property type="entry name" value="UDP-N-ACETYLMURAMOYL-TRIPEPTIDE--D-ALANYL-D-ALANINE LIGASE"/>
    <property type="match status" value="1"/>
</dbReference>
<keyword evidence="5 10" id="KW-0067">ATP-binding</keyword>
<dbReference type="EMBL" id="BMFK01000010">
    <property type="protein sequence ID" value="GGE85528.1"/>
    <property type="molecule type" value="Genomic_DNA"/>
</dbReference>
<keyword evidence="6 10" id="KW-0133">Cell shape</keyword>
<protein>
    <recommendedName>
        <fullName evidence="10 11">UDP-N-acetylmuramoyl-tripeptide--D-alanyl-D-alanine ligase</fullName>
        <ecNumber evidence="10 11">6.3.2.10</ecNumber>
    </recommendedName>
    <alternativeName>
        <fullName evidence="10">D-alanyl-D-alanine-adding enzyme</fullName>
    </alternativeName>
</protein>
<evidence type="ECO:0000256" key="5">
    <source>
        <dbReference type="ARBA" id="ARBA00022840"/>
    </source>
</evidence>
<dbReference type="GO" id="GO:0071555">
    <property type="term" value="P:cell wall organization"/>
    <property type="evidence" value="ECO:0007669"/>
    <property type="project" value="UniProtKB-KW"/>
</dbReference>
<dbReference type="Gene3D" id="3.90.190.20">
    <property type="entry name" value="Mur ligase, C-terminal domain"/>
    <property type="match status" value="1"/>
</dbReference>
<evidence type="ECO:0000256" key="7">
    <source>
        <dbReference type="ARBA" id="ARBA00022984"/>
    </source>
</evidence>
<keyword evidence="9 10" id="KW-0961">Cell wall biogenesis/degradation</keyword>
<keyword evidence="8 10" id="KW-0131">Cell cycle</keyword>
<evidence type="ECO:0000256" key="8">
    <source>
        <dbReference type="ARBA" id="ARBA00023306"/>
    </source>
</evidence>
<accession>A0A917AY03</accession>
<comment type="pathway">
    <text evidence="10 11">Cell wall biogenesis; peptidoglycan biosynthesis.</text>
</comment>
<evidence type="ECO:0000259" key="14">
    <source>
        <dbReference type="Pfam" id="PF08245"/>
    </source>
</evidence>
<evidence type="ECO:0000313" key="16">
    <source>
        <dbReference type="Proteomes" id="UP000605259"/>
    </source>
</evidence>
<reference evidence="15" key="2">
    <citation type="submission" date="2020-09" db="EMBL/GenBank/DDBJ databases">
        <authorList>
            <person name="Sun Q."/>
            <person name="Zhou Y."/>
        </authorList>
    </citation>
    <scope>NUCLEOTIDE SEQUENCE</scope>
    <source>
        <strain evidence="15">CGMCC 1.12698</strain>
    </source>
</reference>
<evidence type="ECO:0000259" key="12">
    <source>
        <dbReference type="Pfam" id="PF01225"/>
    </source>
</evidence>
<dbReference type="Proteomes" id="UP000605259">
    <property type="component" value="Unassembled WGS sequence"/>
</dbReference>
<dbReference type="NCBIfam" id="TIGR01143">
    <property type="entry name" value="murF"/>
    <property type="match status" value="1"/>
</dbReference>
<evidence type="ECO:0000256" key="3">
    <source>
        <dbReference type="ARBA" id="ARBA00022618"/>
    </source>
</evidence>
<keyword evidence="2 10" id="KW-0436">Ligase</keyword>
<dbReference type="GO" id="GO:0009252">
    <property type="term" value="P:peptidoglycan biosynthetic process"/>
    <property type="evidence" value="ECO:0007669"/>
    <property type="project" value="UniProtKB-UniRule"/>
</dbReference>
<dbReference type="GO" id="GO:0005524">
    <property type="term" value="F:ATP binding"/>
    <property type="evidence" value="ECO:0007669"/>
    <property type="project" value="UniProtKB-UniRule"/>
</dbReference>
<dbReference type="PANTHER" id="PTHR43024:SF1">
    <property type="entry name" value="UDP-N-ACETYLMURAMOYL-TRIPEPTIDE--D-ALANYL-D-ALANINE LIGASE"/>
    <property type="match status" value="1"/>
</dbReference>
<feature type="domain" description="Mur ligase C-terminal" evidence="13">
    <location>
        <begin position="319"/>
        <end position="442"/>
    </location>
</feature>
<comment type="subcellular location">
    <subcellularLocation>
        <location evidence="10 11">Cytoplasm</location>
    </subcellularLocation>
</comment>
<dbReference type="Pfam" id="PF01225">
    <property type="entry name" value="Mur_ligase"/>
    <property type="match status" value="1"/>
</dbReference>
<dbReference type="GO" id="GO:0051301">
    <property type="term" value="P:cell division"/>
    <property type="evidence" value="ECO:0007669"/>
    <property type="project" value="UniProtKB-KW"/>
</dbReference>
<comment type="similarity">
    <text evidence="10">Belongs to the MurCDEF family. MurF subfamily.</text>
</comment>
<dbReference type="AlphaFoldDB" id="A0A917AY03"/>
<proteinExistence type="inferred from homology"/>